<comment type="caution">
    <text evidence="1">The sequence shown here is derived from an EMBL/GenBank/DDBJ whole genome shotgun (WGS) entry which is preliminary data.</text>
</comment>
<accession>A0A8T2RW86</accession>
<proteinExistence type="predicted"/>
<protein>
    <submittedName>
        <fullName evidence="1">Uncharacterized protein</fullName>
    </submittedName>
</protein>
<reference evidence="1" key="1">
    <citation type="submission" date="2021-08" db="EMBL/GenBank/DDBJ databases">
        <title>WGS assembly of Ceratopteris richardii.</title>
        <authorList>
            <person name="Marchant D.B."/>
            <person name="Chen G."/>
            <person name="Jenkins J."/>
            <person name="Shu S."/>
            <person name="Leebens-Mack J."/>
            <person name="Grimwood J."/>
            <person name="Schmutz J."/>
            <person name="Soltis P."/>
            <person name="Soltis D."/>
            <person name="Chen Z.-H."/>
        </authorList>
    </citation>
    <scope>NUCLEOTIDE SEQUENCE</scope>
    <source>
        <strain evidence="1">Whitten #5841</strain>
        <tissue evidence="1">Leaf</tissue>
    </source>
</reference>
<gene>
    <name evidence="1" type="ORF">KP509_24G081100</name>
</gene>
<dbReference type="AlphaFoldDB" id="A0A8T2RW86"/>
<evidence type="ECO:0000313" key="2">
    <source>
        <dbReference type="Proteomes" id="UP000825935"/>
    </source>
</evidence>
<evidence type="ECO:0000313" key="1">
    <source>
        <dbReference type="EMBL" id="KAH7300839.1"/>
    </source>
</evidence>
<organism evidence="1 2">
    <name type="scientific">Ceratopteris richardii</name>
    <name type="common">Triangle waterfern</name>
    <dbReference type="NCBI Taxonomy" id="49495"/>
    <lineage>
        <taxon>Eukaryota</taxon>
        <taxon>Viridiplantae</taxon>
        <taxon>Streptophyta</taxon>
        <taxon>Embryophyta</taxon>
        <taxon>Tracheophyta</taxon>
        <taxon>Polypodiopsida</taxon>
        <taxon>Polypodiidae</taxon>
        <taxon>Polypodiales</taxon>
        <taxon>Pteridineae</taxon>
        <taxon>Pteridaceae</taxon>
        <taxon>Parkerioideae</taxon>
        <taxon>Ceratopteris</taxon>
    </lineage>
</organism>
<sequence>MRRAPATSLAEPVHPVETVEQLTASLASPIMFCSSESAFWLGRQSTICLRSAPLSTTHPPLKCHNLCMSISNRMNKPYYIYFSACVSSIVRISKCNNSAWGDSAPPSLF</sequence>
<dbReference type="Proteomes" id="UP000825935">
    <property type="component" value="Chromosome 24"/>
</dbReference>
<dbReference type="EMBL" id="CM035429">
    <property type="protein sequence ID" value="KAH7300839.1"/>
    <property type="molecule type" value="Genomic_DNA"/>
</dbReference>
<name>A0A8T2RW86_CERRI</name>
<keyword evidence="2" id="KW-1185">Reference proteome</keyword>